<evidence type="ECO:0000259" key="5">
    <source>
        <dbReference type="PROSITE" id="PS50932"/>
    </source>
</evidence>
<evidence type="ECO:0000256" key="2">
    <source>
        <dbReference type="ARBA" id="ARBA00023015"/>
    </source>
</evidence>
<dbReference type="InterPro" id="IPR010982">
    <property type="entry name" value="Lambda_DNA-bd_dom_sf"/>
</dbReference>
<keyword evidence="2" id="KW-0805">Transcription regulation</keyword>
<keyword evidence="4" id="KW-0804">Transcription</keyword>
<name>A0A2X4X493_9GAMM</name>
<dbReference type="SUPFAM" id="SSF53822">
    <property type="entry name" value="Periplasmic binding protein-like I"/>
    <property type="match status" value="1"/>
</dbReference>
<dbReference type="Pfam" id="PF13377">
    <property type="entry name" value="Peripla_BP_3"/>
    <property type="match status" value="1"/>
</dbReference>
<dbReference type="PANTHER" id="PTHR30146:SF151">
    <property type="entry name" value="HTH-TYPE TRANSCRIPTIONAL REPRESSOR CYTR"/>
    <property type="match status" value="1"/>
</dbReference>
<dbReference type="CDD" id="cd01392">
    <property type="entry name" value="HTH_LacI"/>
    <property type="match status" value="1"/>
</dbReference>
<evidence type="ECO:0000256" key="1">
    <source>
        <dbReference type="ARBA" id="ARBA00022491"/>
    </source>
</evidence>
<dbReference type="GO" id="GO:0003700">
    <property type="term" value="F:DNA-binding transcription factor activity"/>
    <property type="evidence" value="ECO:0007669"/>
    <property type="project" value="TreeGrafter"/>
</dbReference>
<evidence type="ECO:0000256" key="4">
    <source>
        <dbReference type="ARBA" id="ARBA00023163"/>
    </source>
</evidence>
<dbReference type="PANTHER" id="PTHR30146">
    <property type="entry name" value="LACI-RELATED TRANSCRIPTIONAL REPRESSOR"/>
    <property type="match status" value="1"/>
</dbReference>
<dbReference type="CDD" id="cd06284">
    <property type="entry name" value="PBP1_LacI-like"/>
    <property type="match status" value="1"/>
</dbReference>
<dbReference type="PROSITE" id="PS50932">
    <property type="entry name" value="HTH_LACI_2"/>
    <property type="match status" value="1"/>
</dbReference>
<dbReference type="InterPro" id="IPR046335">
    <property type="entry name" value="LacI/GalR-like_sensor"/>
</dbReference>
<accession>A0A2X4X493</accession>
<dbReference type="Pfam" id="PF00356">
    <property type="entry name" value="LacI"/>
    <property type="match status" value="1"/>
</dbReference>
<gene>
    <name evidence="6" type="primary">cytR_2</name>
    <name evidence="6" type="ORF">NCTC12151_00104</name>
</gene>
<dbReference type="NCBIfam" id="NF008269">
    <property type="entry name" value="PRK11041.1"/>
    <property type="match status" value="1"/>
</dbReference>
<dbReference type="Gene3D" id="3.40.50.2300">
    <property type="match status" value="2"/>
</dbReference>
<dbReference type="Gene3D" id="1.10.260.40">
    <property type="entry name" value="lambda repressor-like DNA-binding domains"/>
    <property type="match status" value="1"/>
</dbReference>
<sequence>MEQVKIPPNVTMRDVAVQAGVSAATVSRTLMMPDKVSAQTRDRVEQAIAQTGYIPVSQNKIARQKGSRILLVMAQDITDPFSTDVMQGIQETAEIFGYTVLFLDNRQQSVDWETLSPIMRQVDGAVLLGARFPFGLSAEERALCPPMVMANEYLPELKLPTIHIDNLTAAFNAVLYLQHLGHCRIACICGPSQLHLSHYRQQGYIQALQRGGIAIEKSYILEGPLTFESGASALSQLMALPQPPSAIFCHSDIVAIGAIHQAKQQGLKVPQDLSVIGFDDISMAKYADPPLTTVAQPRYQIGKQAVQMLLELLEGNPEKRGSILLDSELIVRDSTAPL</sequence>
<dbReference type="SMART" id="SM00354">
    <property type="entry name" value="HTH_LACI"/>
    <property type="match status" value="1"/>
</dbReference>
<evidence type="ECO:0000313" key="6">
    <source>
        <dbReference type="EMBL" id="SQI34255.1"/>
    </source>
</evidence>
<organism evidence="6 7">
    <name type="scientific">Leminorella richardii</name>
    <dbReference type="NCBI Taxonomy" id="158841"/>
    <lineage>
        <taxon>Bacteria</taxon>
        <taxon>Pseudomonadati</taxon>
        <taxon>Pseudomonadota</taxon>
        <taxon>Gammaproteobacteria</taxon>
        <taxon>Enterobacterales</taxon>
        <taxon>Budviciaceae</taxon>
        <taxon>Leminorella</taxon>
    </lineage>
</organism>
<feature type="domain" description="HTH lacI-type" evidence="5">
    <location>
        <begin position="10"/>
        <end position="64"/>
    </location>
</feature>
<proteinExistence type="predicted"/>
<keyword evidence="3" id="KW-0238">DNA-binding</keyword>
<dbReference type="KEGG" id="lri:NCTC12151_00104"/>
<dbReference type="SUPFAM" id="SSF47413">
    <property type="entry name" value="lambda repressor-like DNA-binding domains"/>
    <property type="match status" value="1"/>
</dbReference>
<evidence type="ECO:0000256" key="3">
    <source>
        <dbReference type="ARBA" id="ARBA00023125"/>
    </source>
</evidence>
<dbReference type="Proteomes" id="UP000249005">
    <property type="component" value="Chromosome 1"/>
</dbReference>
<keyword evidence="1" id="KW-0678">Repressor</keyword>
<dbReference type="InterPro" id="IPR000843">
    <property type="entry name" value="HTH_LacI"/>
</dbReference>
<dbReference type="InterPro" id="IPR028082">
    <property type="entry name" value="Peripla_BP_I"/>
</dbReference>
<dbReference type="EMBL" id="LS483470">
    <property type="protein sequence ID" value="SQI34255.1"/>
    <property type="molecule type" value="Genomic_DNA"/>
</dbReference>
<dbReference type="GO" id="GO:0000976">
    <property type="term" value="F:transcription cis-regulatory region binding"/>
    <property type="evidence" value="ECO:0007669"/>
    <property type="project" value="TreeGrafter"/>
</dbReference>
<protein>
    <submittedName>
        <fullName evidence="6">HTH-type transcriptional repressor CytR</fullName>
    </submittedName>
</protein>
<keyword evidence="7" id="KW-1185">Reference proteome</keyword>
<evidence type="ECO:0000313" key="7">
    <source>
        <dbReference type="Proteomes" id="UP000249005"/>
    </source>
</evidence>
<reference evidence="6 7" key="1">
    <citation type="submission" date="2018-06" db="EMBL/GenBank/DDBJ databases">
        <authorList>
            <consortium name="Pathogen Informatics"/>
            <person name="Doyle S."/>
        </authorList>
    </citation>
    <scope>NUCLEOTIDE SEQUENCE [LARGE SCALE GENOMIC DNA]</scope>
    <source>
        <strain evidence="6 7">NCTC12151</strain>
    </source>
</reference>
<dbReference type="RefSeq" id="WP_332102933.1">
    <property type="nucleotide sequence ID" value="NZ_LR698987.1"/>
</dbReference>
<dbReference type="AlphaFoldDB" id="A0A2X4X493"/>